<dbReference type="CTD" id="84525"/>
<comment type="subcellular location">
    <subcellularLocation>
        <location evidence="1 9 10">Nucleus</location>
    </subcellularLocation>
</comment>
<dbReference type="RefSeq" id="XP_024116191.1">
    <property type="nucleotide sequence ID" value="XM_024260423.2"/>
</dbReference>
<dbReference type="SUPFAM" id="SSF46689">
    <property type="entry name" value="Homeodomain-like"/>
    <property type="match status" value="1"/>
</dbReference>
<sequence>MALSRTDEDYMAGLDRQQIQQLENNFMKFTKNPDELQLILIAGECGTTVEEAKKWFKGRNAAWRESEGLPAQTGSVLD</sequence>
<organism evidence="12 13">
    <name type="scientific">Oryzias melastigma</name>
    <name type="common">Marine medaka</name>
    <dbReference type="NCBI Taxonomy" id="30732"/>
    <lineage>
        <taxon>Eukaryota</taxon>
        <taxon>Metazoa</taxon>
        <taxon>Chordata</taxon>
        <taxon>Craniata</taxon>
        <taxon>Vertebrata</taxon>
        <taxon>Euteleostomi</taxon>
        <taxon>Actinopterygii</taxon>
        <taxon>Neopterygii</taxon>
        <taxon>Teleostei</taxon>
        <taxon>Neoteleostei</taxon>
        <taxon>Acanthomorphata</taxon>
        <taxon>Ovalentaria</taxon>
        <taxon>Atherinomorphae</taxon>
        <taxon>Beloniformes</taxon>
        <taxon>Adrianichthyidae</taxon>
        <taxon>Oryziinae</taxon>
        <taxon>Oryzias</taxon>
    </lineage>
</organism>
<dbReference type="Proteomes" id="UP000261560">
    <property type="component" value="Unplaced"/>
</dbReference>
<keyword evidence="3" id="KW-0217">Developmental protein</keyword>
<dbReference type="PROSITE" id="PS50071">
    <property type="entry name" value="HOMEOBOX_2"/>
    <property type="match status" value="1"/>
</dbReference>
<keyword evidence="5" id="KW-0805">Transcription regulation</keyword>
<dbReference type="AlphaFoldDB" id="A0A3B3CMQ7"/>
<evidence type="ECO:0000256" key="1">
    <source>
        <dbReference type="ARBA" id="ARBA00004123"/>
    </source>
</evidence>
<evidence type="ECO:0000256" key="9">
    <source>
        <dbReference type="PROSITE-ProRule" id="PRU00108"/>
    </source>
</evidence>
<feature type="DNA-binding region" description="Homeobox" evidence="9">
    <location>
        <begin position="7"/>
        <end position="67"/>
    </location>
</feature>
<keyword evidence="8 9" id="KW-0539">Nucleus</keyword>
<evidence type="ECO:0000256" key="7">
    <source>
        <dbReference type="ARBA" id="ARBA00023163"/>
    </source>
</evidence>
<reference evidence="12" key="1">
    <citation type="submission" date="2025-08" db="UniProtKB">
        <authorList>
            <consortium name="Ensembl"/>
        </authorList>
    </citation>
    <scope>IDENTIFICATION</scope>
</reference>
<evidence type="ECO:0000313" key="12">
    <source>
        <dbReference type="Ensembl" id="ENSOMEP00000018635.1"/>
    </source>
</evidence>
<dbReference type="GO" id="GO:0005634">
    <property type="term" value="C:nucleus"/>
    <property type="evidence" value="ECO:0007669"/>
    <property type="project" value="UniProtKB-SubCell"/>
</dbReference>
<evidence type="ECO:0000256" key="4">
    <source>
        <dbReference type="ARBA" id="ARBA00022491"/>
    </source>
</evidence>
<evidence type="ECO:0000256" key="10">
    <source>
        <dbReference type="RuleBase" id="RU000682"/>
    </source>
</evidence>
<evidence type="ECO:0000256" key="2">
    <source>
        <dbReference type="ARBA" id="ARBA00021327"/>
    </source>
</evidence>
<proteinExistence type="predicted"/>
<accession>A0A3B3CMQ7</accession>
<keyword evidence="4" id="KW-0678">Repressor</keyword>
<dbReference type="InterPro" id="IPR009057">
    <property type="entry name" value="Homeodomain-like_sf"/>
</dbReference>
<feature type="domain" description="Homeobox" evidence="11">
    <location>
        <begin position="5"/>
        <end position="66"/>
    </location>
</feature>
<dbReference type="Pfam" id="PF00046">
    <property type="entry name" value="Homeodomain"/>
    <property type="match status" value="1"/>
</dbReference>
<evidence type="ECO:0000313" key="13">
    <source>
        <dbReference type="Proteomes" id="UP000261560"/>
    </source>
</evidence>
<dbReference type="InterPro" id="IPR039162">
    <property type="entry name" value="HOPX"/>
</dbReference>
<keyword evidence="7" id="KW-0804">Transcription</keyword>
<evidence type="ECO:0000256" key="5">
    <source>
        <dbReference type="ARBA" id="ARBA00023015"/>
    </source>
</evidence>
<dbReference type="GeneTree" id="ENSGT00940000169173"/>
<reference evidence="12" key="2">
    <citation type="submission" date="2025-09" db="UniProtKB">
        <authorList>
            <consortium name="Ensembl"/>
        </authorList>
    </citation>
    <scope>IDENTIFICATION</scope>
</reference>
<dbReference type="Ensembl" id="ENSOMET00000027659.1">
    <property type="protein sequence ID" value="ENSOMEP00000018635.1"/>
    <property type="gene ID" value="ENSOMEG00000020360.1"/>
</dbReference>
<evidence type="ECO:0000256" key="6">
    <source>
        <dbReference type="ARBA" id="ARBA00023155"/>
    </source>
</evidence>
<name>A0A3B3CMQ7_ORYME</name>
<keyword evidence="6 9" id="KW-0371">Homeobox</keyword>
<keyword evidence="9 10" id="KW-0238">DNA-binding</keyword>
<dbReference type="OMA" id="LRMAKWR"/>
<evidence type="ECO:0000256" key="8">
    <source>
        <dbReference type="ARBA" id="ARBA00023242"/>
    </source>
</evidence>
<dbReference type="PANTHER" id="PTHR21408:SF1">
    <property type="entry name" value="HOMEODOMAIN-ONLY PROTEIN"/>
    <property type="match status" value="1"/>
</dbReference>
<dbReference type="PANTHER" id="PTHR21408">
    <property type="entry name" value="HOMEODOMAIN-ONLY PROTEIN"/>
    <property type="match status" value="1"/>
</dbReference>
<keyword evidence="13" id="KW-1185">Reference proteome</keyword>
<dbReference type="PaxDb" id="30732-ENSOMEP00000018635"/>
<dbReference type="Gene3D" id="1.10.10.60">
    <property type="entry name" value="Homeodomain-like"/>
    <property type="match status" value="1"/>
</dbReference>
<dbReference type="OrthoDB" id="6159439at2759"/>
<evidence type="ECO:0000259" key="11">
    <source>
        <dbReference type="PROSITE" id="PS50071"/>
    </source>
</evidence>
<evidence type="ECO:0000256" key="3">
    <source>
        <dbReference type="ARBA" id="ARBA00022473"/>
    </source>
</evidence>
<dbReference type="GO" id="GO:0003677">
    <property type="term" value="F:DNA binding"/>
    <property type="evidence" value="ECO:0007669"/>
    <property type="project" value="UniProtKB-UniRule"/>
</dbReference>
<dbReference type="InterPro" id="IPR001356">
    <property type="entry name" value="HD"/>
</dbReference>
<protein>
    <recommendedName>
        <fullName evidence="2">Homeodomain-only protein</fullName>
    </recommendedName>
</protein>
<dbReference type="KEGG" id="oml:112137887"/>
<dbReference type="GO" id="GO:0006357">
    <property type="term" value="P:regulation of transcription by RNA polymerase II"/>
    <property type="evidence" value="ECO:0007669"/>
    <property type="project" value="TreeGrafter"/>
</dbReference>
<dbReference type="GO" id="GO:0030154">
    <property type="term" value="P:cell differentiation"/>
    <property type="evidence" value="ECO:0007669"/>
    <property type="project" value="InterPro"/>
</dbReference>
<dbReference type="STRING" id="30732.ENSOMEP00000018635"/>
<dbReference type="GeneID" id="112137887"/>